<name>A0A4Y2H492_ARAVE</name>
<sequence>MHYRQCAGMDATVSPLILYAAAHTDSGVPCSQTARRFLNAKSLVLELDMRRNCQLGLWFRILLQLSVPSVDEKNGNMYFE</sequence>
<dbReference type="EMBL" id="BGPR01001689">
    <property type="protein sequence ID" value="GBM59578.1"/>
    <property type="molecule type" value="Genomic_DNA"/>
</dbReference>
<dbReference type="Proteomes" id="UP000499080">
    <property type="component" value="Unassembled WGS sequence"/>
</dbReference>
<dbReference type="AlphaFoldDB" id="A0A4Y2H492"/>
<accession>A0A4Y2H492</accession>
<protein>
    <submittedName>
        <fullName evidence="1">Uncharacterized protein</fullName>
    </submittedName>
</protein>
<gene>
    <name evidence="1" type="ORF">AVEN_30079_1</name>
</gene>
<evidence type="ECO:0000313" key="2">
    <source>
        <dbReference type="Proteomes" id="UP000499080"/>
    </source>
</evidence>
<keyword evidence="2" id="KW-1185">Reference proteome</keyword>
<reference evidence="1 2" key="1">
    <citation type="journal article" date="2019" name="Sci. Rep.">
        <title>Orb-weaving spider Araneus ventricosus genome elucidates the spidroin gene catalogue.</title>
        <authorList>
            <person name="Kono N."/>
            <person name="Nakamura H."/>
            <person name="Ohtoshi R."/>
            <person name="Moran D.A.P."/>
            <person name="Shinohara A."/>
            <person name="Yoshida Y."/>
            <person name="Fujiwara M."/>
            <person name="Mori M."/>
            <person name="Tomita M."/>
            <person name="Arakawa K."/>
        </authorList>
    </citation>
    <scope>NUCLEOTIDE SEQUENCE [LARGE SCALE GENOMIC DNA]</scope>
</reference>
<comment type="caution">
    <text evidence="1">The sequence shown here is derived from an EMBL/GenBank/DDBJ whole genome shotgun (WGS) entry which is preliminary data.</text>
</comment>
<proteinExistence type="predicted"/>
<evidence type="ECO:0000313" key="1">
    <source>
        <dbReference type="EMBL" id="GBM59578.1"/>
    </source>
</evidence>
<organism evidence="1 2">
    <name type="scientific">Araneus ventricosus</name>
    <name type="common">Orbweaver spider</name>
    <name type="synonym">Epeira ventricosa</name>
    <dbReference type="NCBI Taxonomy" id="182803"/>
    <lineage>
        <taxon>Eukaryota</taxon>
        <taxon>Metazoa</taxon>
        <taxon>Ecdysozoa</taxon>
        <taxon>Arthropoda</taxon>
        <taxon>Chelicerata</taxon>
        <taxon>Arachnida</taxon>
        <taxon>Araneae</taxon>
        <taxon>Araneomorphae</taxon>
        <taxon>Entelegynae</taxon>
        <taxon>Araneoidea</taxon>
        <taxon>Araneidae</taxon>
        <taxon>Araneus</taxon>
    </lineage>
</organism>